<feature type="chain" id="PRO_5038129074" description="Lipoprotein" evidence="2">
    <location>
        <begin position="22"/>
        <end position="151"/>
    </location>
</feature>
<evidence type="ECO:0000313" key="3">
    <source>
        <dbReference type="EMBL" id="MBE6421211.1"/>
    </source>
</evidence>
<accession>A0A928HG07</accession>
<gene>
    <name evidence="3" type="ORF">E7027_03655</name>
</gene>
<feature type="region of interest" description="Disordered" evidence="1">
    <location>
        <begin position="82"/>
        <end position="106"/>
    </location>
</feature>
<organism evidence="3 4">
    <name type="scientific">Candidatus Avelusimicrobium gallicola</name>
    <dbReference type="NCBI Taxonomy" id="2562704"/>
    <lineage>
        <taxon>Bacteria</taxon>
        <taxon>Pseudomonadati</taxon>
        <taxon>Elusimicrobiota</taxon>
        <taxon>Elusimicrobia</taxon>
        <taxon>Elusimicrobiales</taxon>
        <taxon>Elusimicrobiaceae</taxon>
        <taxon>Candidatus Avelusimicrobium</taxon>
    </lineage>
</organism>
<feature type="signal peptide" evidence="2">
    <location>
        <begin position="1"/>
        <end position="21"/>
    </location>
</feature>
<dbReference type="Proteomes" id="UP000725649">
    <property type="component" value="Unassembled WGS sequence"/>
</dbReference>
<protein>
    <recommendedName>
        <fullName evidence="5">Lipoprotein</fullName>
    </recommendedName>
</protein>
<comment type="caution">
    <text evidence="3">The sequence shown here is derived from an EMBL/GenBank/DDBJ whole genome shotgun (WGS) entry which is preliminary data.</text>
</comment>
<feature type="region of interest" description="Disordered" evidence="1">
    <location>
        <begin position="119"/>
        <end position="151"/>
    </location>
</feature>
<keyword evidence="2" id="KW-0732">Signal</keyword>
<feature type="compositionally biased region" description="Low complexity" evidence="1">
    <location>
        <begin position="128"/>
        <end position="139"/>
    </location>
</feature>
<evidence type="ECO:0008006" key="5">
    <source>
        <dbReference type="Google" id="ProtNLM"/>
    </source>
</evidence>
<proteinExistence type="predicted"/>
<evidence type="ECO:0000313" key="4">
    <source>
        <dbReference type="Proteomes" id="UP000725649"/>
    </source>
</evidence>
<evidence type="ECO:0000256" key="1">
    <source>
        <dbReference type="SAM" id="MobiDB-lite"/>
    </source>
</evidence>
<sequence>MKKIFTVVAAAVLCAACSSNKSNVKTAQASNVSAKDAKYQIIDQEFDNLLAPETDYDTLPAYELQACGDSYLPPAEVKLKGTEKPAKKAAKKTAVKKTEESSNTNVTKSKKVINTTNIYYVDGSGPDTSTTTTQTTYSSNEVLPEDFPDTL</sequence>
<reference evidence="3" key="1">
    <citation type="submission" date="2019-04" db="EMBL/GenBank/DDBJ databases">
        <title>Evolution of Biomass-Degrading Anaerobic Consortia Revealed by Metagenomics.</title>
        <authorList>
            <person name="Peng X."/>
        </authorList>
    </citation>
    <scope>NUCLEOTIDE SEQUENCE</scope>
    <source>
        <strain evidence="3">SIG66</strain>
    </source>
</reference>
<evidence type="ECO:0000256" key="2">
    <source>
        <dbReference type="SAM" id="SignalP"/>
    </source>
</evidence>
<dbReference type="AlphaFoldDB" id="A0A928HG07"/>
<name>A0A928HG07_9BACT</name>
<dbReference type="EMBL" id="SUVG01000004">
    <property type="protein sequence ID" value="MBE6421211.1"/>
    <property type="molecule type" value="Genomic_DNA"/>
</dbReference>